<dbReference type="Pfam" id="PF13508">
    <property type="entry name" value="Acetyltransf_7"/>
    <property type="match status" value="1"/>
</dbReference>
<evidence type="ECO:0000256" key="2">
    <source>
        <dbReference type="ARBA" id="ARBA00023315"/>
    </source>
</evidence>
<protein>
    <submittedName>
        <fullName evidence="4">GNAT superfamily N-acetyltransferase</fullName>
    </submittedName>
</protein>
<keyword evidence="1" id="KW-0808">Transferase</keyword>
<evidence type="ECO:0000259" key="3">
    <source>
        <dbReference type="PROSITE" id="PS51186"/>
    </source>
</evidence>
<dbReference type="EMBL" id="JAUSRF010000008">
    <property type="protein sequence ID" value="MDP9837965.1"/>
    <property type="molecule type" value="Genomic_DNA"/>
</dbReference>
<feature type="domain" description="N-acetyltransferase" evidence="3">
    <location>
        <begin position="20"/>
        <end position="151"/>
    </location>
</feature>
<gene>
    <name evidence="4" type="ORF">J2T09_002725</name>
</gene>
<evidence type="ECO:0000256" key="1">
    <source>
        <dbReference type="ARBA" id="ARBA00022679"/>
    </source>
</evidence>
<dbReference type="Gene3D" id="3.40.630.30">
    <property type="match status" value="1"/>
</dbReference>
<dbReference type="SUPFAM" id="SSF55729">
    <property type="entry name" value="Acyl-CoA N-acyltransferases (Nat)"/>
    <property type="match status" value="1"/>
</dbReference>
<comment type="caution">
    <text evidence="4">The sequence shown here is derived from an EMBL/GenBank/DDBJ whole genome shotgun (WGS) entry which is preliminary data.</text>
</comment>
<dbReference type="PANTHER" id="PTHR43420">
    <property type="entry name" value="ACETYLTRANSFERASE"/>
    <property type="match status" value="1"/>
</dbReference>
<keyword evidence="5" id="KW-1185">Reference proteome</keyword>
<evidence type="ECO:0000313" key="4">
    <source>
        <dbReference type="EMBL" id="MDP9837965.1"/>
    </source>
</evidence>
<keyword evidence="2" id="KW-0012">Acyltransferase</keyword>
<accession>A0ABT9PUV2</accession>
<reference evidence="4 5" key="1">
    <citation type="submission" date="2023-07" db="EMBL/GenBank/DDBJ databases">
        <title>Sorghum-associated microbial communities from plants grown in Nebraska, USA.</title>
        <authorList>
            <person name="Schachtman D."/>
        </authorList>
    </citation>
    <scope>NUCLEOTIDE SEQUENCE [LARGE SCALE GENOMIC DNA]</scope>
    <source>
        <strain evidence="4 5">DS1307</strain>
    </source>
</reference>
<proteinExistence type="predicted"/>
<dbReference type="CDD" id="cd04301">
    <property type="entry name" value="NAT_SF"/>
    <property type="match status" value="1"/>
</dbReference>
<dbReference type="InterPro" id="IPR016181">
    <property type="entry name" value="Acyl_CoA_acyltransferase"/>
</dbReference>
<dbReference type="InterPro" id="IPR000182">
    <property type="entry name" value="GNAT_dom"/>
</dbReference>
<evidence type="ECO:0000313" key="5">
    <source>
        <dbReference type="Proteomes" id="UP001241472"/>
    </source>
</evidence>
<organism evidence="4 5">
    <name type="scientific">Neorhizobium huautlense</name>
    <dbReference type="NCBI Taxonomy" id="67774"/>
    <lineage>
        <taxon>Bacteria</taxon>
        <taxon>Pseudomonadati</taxon>
        <taxon>Pseudomonadota</taxon>
        <taxon>Alphaproteobacteria</taxon>
        <taxon>Hyphomicrobiales</taxon>
        <taxon>Rhizobiaceae</taxon>
        <taxon>Rhizobium/Agrobacterium group</taxon>
        <taxon>Neorhizobium</taxon>
    </lineage>
</organism>
<dbReference type="Proteomes" id="UP001241472">
    <property type="component" value="Unassembled WGS sequence"/>
</dbReference>
<dbReference type="RefSeq" id="WP_306835454.1">
    <property type="nucleotide sequence ID" value="NZ_JAUSRF010000008.1"/>
</dbReference>
<sequence length="156" mass="17508">MSDRGGLRRLGPDDMAAAALVHRTAFDARLPRLAGLHTAAEDHAYWSGALAVSCEIWGFQHGGALVGVIAFRENWIEQLYVLPQWQGRGIGSQLLQRAKSDNCELGLWTFQCNVLARRFYEAHGFRAIEETDGAGNEEREPDVLYRWWRLPSSPSP</sequence>
<name>A0ABT9PUV2_9HYPH</name>
<dbReference type="PROSITE" id="PS51186">
    <property type="entry name" value="GNAT"/>
    <property type="match status" value="1"/>
</dbReference>
<dbReference type="InterPro" id="IPR050680">
    <property type="entry name" value="YpeA/RimI_acetyltransf"/>
</dbReference>